<sequence>MTAGAAPADSDASPSAEPEAESEPESAPEPDDDTLGLTGTAVYENKNQVSLAAFSRGVSGAYASPEKTLYVKFTLKLKNSTPKVIDVSELSVLCQYGDEGRGGEEIFDSEYGLDGRPQTHLRPGRSITATLACELPKSQTYVQIEVTPDFEAEPAIFAGKVK</sequence>
<dbReference type="InterPro" id="IPR029050">
    <property type="entry name" value="Immunoprotect_excell_Ig-like"/>
</dbReference>
<protein>
    <recommendedName>
        <fullName evidence="5">DUF4352 domain-containing protein</fullName>
    </recommendedName>
</protein>
<dbReference type="EMBL" id="BMNG01000003">
    <property type="protein sequence ID" value="GGO39006.1"/>
    <property type="molecule type" value="Genomic_DNA"/>
</dbReference>
<evidence type="ECO:0000313" key="3">
    <source>
        <dbReference type="EMBL" id="GGO39006.1"/>
    </source>
</evidence>
<comment type="caution">
    <text evidence="3">The sequence shown here is derived from an EMBL/GenBank/DDBJ whole genome shotgun (WGS) entry which is preliminary data.</text>
</comment>
<reference evidence="4" key="1">
    <citation type="journal article" date="2019" name="Int. J. Syst. Evol. Microbiol.">
        <title>The Global Catalogue of Microorganisms (GCM) 10K type strain sequencing project: providing services to taxonomists for standard genome sequencing and annotation.</title>
        <authorList>
            <consortium name="The Broad Institute Genomics Platform"/>
            <consortium name="The Broad Institute Genome Sequencing Center for Infectious Disease"/>
            <person name="Wu L."/>
            <person name="Ma J."/>
        </authorList>
    </citation>
    <scope>NUCLEOTIDE SEQUENCE [LARGE SCALE GENOMIC DNA]</scope>
    <source>
        <strain evidence="4">CGMCC 4.7349</strain>
    </source>
</reference>
<evidence type="ECO:0000313" key="4">
    <source>
        <dbReference type="Proteomes" id="UP000656881"/>
    </source>
</evidence>
<accession>A0ABQ2LL24</accession>
<evidence type="ECO:0000256" key="1">
    <source>
        <dbReference type="ARBA" id="ARBA00022729"/>
    </source>
</evidence>
<feature type="compositionally biased region" description="Low complexity" evidence="2">
    <location>
        <begin position="1"/>
        <end position="17"/>
    </location>
</feature>
<keyword evidence="1" id="KW-0732">Signal</keyword>
<feature type="compositionally biased region" description="Acidic residues" evidence="2">
    <location>
        <begin position="18"/>
        <end position="34"/>
    </location>
</feature>
<organism evidence="3 4">
    <name type="scientific">Streptomyces lasiicapitis</name>
    <dbReference type="NCBI Taxonomy" id="1923961"/>
    <lineage>
        <taxon>Bacteria</taxon>
        <taxon>Bacillati</taxon>
        <taxon>Actinomycetota</taxon>
        <taxon>Actinomycetes</taxon>
        <taxon>Kitasatosporales</taxon>
        <taxon>Streptomycetaceae</taxon>
        <taxon>Streptomyces</taxon>
    </lineage>
</organism>
<name>A0ABQ2LL24_9ACTN</name>
<proteinExistence type="predicted"/>
<dbReference type="Gene3D" id="2.60.40.1240">
    <property type="match status" value="1"/>
</dbReference>
<dbReference type="Proteomes" id="UP000656881">
    <property type="component" value="Unassembled WGS sequence"/>
</dbReference>
<feature type="region of interest" description="Disordered" evidence="2">
    <location>
        <begin position="1"/>
        <end position="38"/>
    </location>
</feature>
<evidence type="ECO:0000256" key="2">
    <source>
        <dbReference type="SAM" id="MobiDB-lite"/>
    </source>
</evidence>
<gene>
    <name evidence="3" type="ORF">GCM10012286_14820</name>
</gene>
<keyword evidence="4" id="KW-1185">Reference proteome</keyword>
<evidence type="ECO:0008006" key="5">
    <source>
        <dbReference type="Google" id="ProtNLM"/>
    </source>
</evidence>